<proteinExistence type="predicted"/>
<organism evidence="1 2">
    <name type="scientific">Cudoniella acicularis</name>
    <dbReference type="NCBI Taxonomy" id="354080"/>
    <lineage>
        <taxon>Eukaryota</taxon>
        <taxon>Fungi</taxon>
        <taxon>Dikarya</taxon>
        <taxon>Ascomycota</taxon>
        <taxon>Pezizomycotina</taxon>
        <taxon>Leotiomycetes</taxon>
        <taxon>Helotiales</taxon>
        <taxon>Tricladiaceae</taxon>
        <taxon>Cudoniella</taxon>
    </lineage>
</organism>
<gene>
    <name evidence="1" type="ORF">G7Y89_g13964</name>
</gene>
<dbReference type="AlphaFoldDB" id="A0A8H4R7J4"/>
<evidence type="ECO:0000313" key="1">
    <source>
        <dbReference type="EMBL" id="KAF4624211.1"/>
    </source>
</evidence>
<protein>
    <submittedName>
        <fullName evidence="1">Uncharacterized protein</fullName>
    </submittedName>
</protein>
<reference evidence="1 2" key="1">
    <citation type="submission" date="2020-03" db="EMBL/GenBank/DDBJ databases">
        <title>Draft Genome Sequence of Cudoniella acicularis.</title>
        <authorList>
            <person name="Buettner E."/>
            <person name="Kellner H."/>
        </authorList>
    </citation>
    <scope>NUCLEOTIDE SEQUENCE [LARGE SCALE GENOMIC DNA]</scope>
    <source>
        <strain evidence="1 2">DSM 108380</strain>
    </source>
</reference>
<keyword evidence="2" id="KW-1185">Reference proteome</keyword>
<sequence length="87" mass="9805">MTTPIYENTLEAAGVHCGIISAITEPIPEDYDEMLEIVLSSAPEKALELANVEDPKFDEFVDLVWYGYLREKFPGYAYPDLPEADAY</sequence>
<dbReference type="EMBL" id="JAAMPI010001736">
    <property type="protein sequence ID" value="KAF4624211.1"/>
    <property type="molecule type" value="Genomic_DNA"/>
</dbReference>
<comment type="caution">
    <text evidence="1">The sequence shown here is derived from an EMBL/GenBank/DDBJ whole genome shotgun (WGS) entry which is preliminary data.</text>
</comment>
<accession>A0A8H4R7J4</accession>
<evidence type="ECO:0000313" key="2">
    <source>
        <dbReference type="Proteomes" id="UP000566819"/>
    </source>
</evidence>
<dbReference type="Proteomes" id="UP000566819">
    <property type="component" value="Unassembled WGS sequence"/>
</dbReference>
<name>A0A8H4R7J4_9HELO</name>